<evidence type="ECO:0000256" key="5">
    <source>
        <dbReference type="ARBA" id="ARBA00023136"/>
    </source>
</evidence>
<evidence type="ECO:0000256" key="4">
    <source>
        <dbReference type="ARBA" id="ARBA00022989"/>
    </source>
</evidence>
<dbReference type="Proteomes" id="UP000280586">
    <property type="component" value="Chromosome"/>
</dbReference>
<feature type="transmembrane region" description="Helical" evidence="7">
    <location>
        <begin position="283"/>
        <end position="309"/>
    </location>
</feature>
<accession>A0A9N7JJG1</accession>
<dbReference type="Pfam" id="PF02687">
    <property type="entry name" value="FtsX"/>
    <property type="match status" value="1"/>
</dbReference>
<dbReference type="InterPro" id="IPR003838">
    <property type="entry name" value="ABC3_permease_C"/>
</dbReference>
<dbReference type="EMBL" id="CP099799">
    <property type="protein sequence ID" value="USS00193.1"/>
    <property type="molecule type" value="Genomic_DNA"/>
</dbReference>
<dbReference type="AlphaFoldDB" id="A0A9N7JJG1"/>
<feature type="transmembrane region" description="Helical" evidence="7">
    <location>
        <begin position="329"/>
        <end position="349"/>
    </location>
</feature>
<feature type="transmembrane region" description="Helical" evidence="7">
    <location>
        <begin position="12"/>
        <end position="32"/>
    </location>
</feature>
<dbReference type="Proteomes" id="UP001055437">
    <property type="component" value="Chromosome"/>
</dbReference>
<proteinExistence type="inferred from homology"/>
<reference evidence="9 11" key="1">
    <citation type="submission" date="2017-09" db="EMBL/GenBank/DDBJ databases">
        <authorList>
            <person name="Thomas P."/>
            <person name="Seyboldt C."/>
        </authorList>
    </citation>
    <scope>NUCLEOTIDE SEQUENCE [LARGE SCALE GENOMIC DNA]</scope>
    <source>
        <strain evidence="9 11">DSM 7534</strain>
    </source>
</reference>
<dbReference type="PANTHER" id="PTHR30572:SF4">
    <property type="entry name" value="ABC TRANSPORTER PERMEASE YTRF"/>
    <property type="match status" value="1"/>
</dbReference>
<dbReference type="InterPro" id="IPR050250">
    <property type="entry name" value="Macrolide_Exporter_MacB"/>
</dbReference>
<dbReference type="EMBL" id="CP023671">
    <property type="protein sequence ID" value="AYE33633.1"/>
    <property type="molecule type" value="Genomic_DNA"/>
</dbReference>
<organism evidence="9 11">
    <name type="scientific">Clostridium septicum</name>
    <dbReference type="NCBI Taxonomy" id="1504"/>
    <lineage>
        <taxon>Bacteria</taxon>
        <taxon>Bacillati</taxon>
        <taxon>Bacillota</taxon>
        <taxon>Clostridia</taxon>
        <taxon>Eubacteriales</taxon>
        <taxon>Clostridiaceae</taxon>
        <taxon>Clostridium</taxon>
    </lineage>
</organism>
<sequence length="365" mass="42198">MINLKKYMKMIFIIIIFSLIVFTFSIVSSILISDYKMNVEINNAQNIDTSYLQFDDSNKVSFNDVINILNDYQKSKIYMEYDPIPKYISNNTLFGKGIYCNYNINNNIPILEGRDFTLKEMNSNDRKVLVGNKLRSYIVKENDKNYFTIGKEKFEVIGILGSIERETGYDYTFIINLKSSDDFSDLRARWRLNVSDENDLKSILNNYKDLAIEHGMNVNISNENYSKVNLIDIFGIHPEFTGVFIMVFGFGLINLIIVVYYWMNKNIKEIGIRKAYGGNDFKISLHIIVQYEIGVIISVIVGILAHLCLKPILIVMFPMFTFKLYYENIIFATVFFMIIGVIVAIIPLIKAKKVQPVTIMKGNLK</sequence>
<evidence type="ECO:0000256" key="1">
    <source>
        <dbReference type="ARBA" id="ARBA00004651"/>
    </source>
</evidence>
<reference evidence="10" key="2">
    <citation type="submission" date="2022-06" db="EMBL/GenBank/DDBJ databases">
        <authorList>
            <person name="Holder M.E."/>
            <person name="Ajami N.J."/>
            <person name="Petrosino J.F."/>
        </authorList>
    </citation>
    <scope>NUCLEOTIDE SEQUENCE</scope>
    <source>
        <strain evidence="10">RMA 8861</strain>
    </source>
</reference>
<comment type="similarity">
    <text evidence="6">Belongs to the ABC-4 integral membrane protein family.</text>
</comment>
<evidence type="ECO:0000259" key="8">
    <source>
        <dbReference type="Pfam" id="PF02687"/>
    </source>
</evidence>
<name>A0A9N7JJG1_CLOSE</name>
<evidence type="ECO:0000256" key="7">
    <source>
        <dbReference type="SAM" id="Phobius"/>
    </source>
</evidence>
<comment type="subcellular location">
    <subcellularLocation>
        <location evidence="1">Cell membrane</location>
        <topology evidence="1">Multi-pass membrane protein</topology>
    </subcellularLocation>
</comment>
<keyword evidence="2" id="KW-1003">Cell membrane</keyword>
<dbReference type="GO" id="GO:0022857">
    <property type="term" value="F:transmembrane transporter activity"/>
    <property type="evidence" value="ECO:0007669"/>
    <property type="project" value="TreeGrafter"/>
</dbReference>
<dbReference type="PANTHER" id="PTHR30572">
    <property type="entry name" value="MEMBRANE COMPONENT OF TRANSPORTER-RELATED"/>
    <property type="match status" value="1"/>
</dbReference>
<dbReference type="RefSeq" id="WP_120140496.1">
    <property type="nucleotide sequence ID" value="NZ_CP023671.1"/>
</dbReference>
<evidence type="ECO:0000313" key="9">
    <source>
        <dbReference type="EMBL" id="AYE33633.1"/>
    </source>
</evidence>
<gene>
    <name evidence="9" type="ORF">CP523_03695</name>
    <name evidence="10" type="ORF">NH397_11930</name>
</gene>
<dbReference type="GO" id="GO:0005886">
    <property type="term" value="C:plasma membrane"/>
    <property type="evidence" value="ECO:0007669"/>
    <property type="project" value="UniProtKB-SubCell"/>
</dbReference>
<keyword evidence="5 7" id="KW-0472">Membrane</keyword>
<dbReference type="KEGG" id="csep:CP523_03695"/>
<dbReference type="GeneID" id="303559786"/>
<evidence type="ECO:0000256" key="3">
    <source>
        <dbReference type="ARBA" id="ARBA00022692"/>
    </source>
</evidence>
<evidence type="ECO:0000313" key="11">
    <source>
        <dbReference type="Proteomes" id="UP000280586"/>
    </source>
</evidence>
<keyword evidence="4 7" id="KW-1133">Transmembrane helix</keyword>
<evidence type="ECO:0000256" key="6">
    <source>
        <dbReference type="ARBA" id="ARBA00038076"/>
    </source>
</evidence>
<feature type="domain" description="ABC3 transporter permease C-terminal" evidence="8">
    <location>
        <begin position="243"/>
        <end position="356"/>
    </location>
</feature>
<evidence type="ECO:0000313" key="12">
    <source>
        <dbReference type="Proteomes" id="UP001055437"/>
    </source>
</evidence>
<keyword evidence="12" id="KW-1185">Reference proteome</keyword>
<feature type="transmembrane region" description="Helical" evidence="7">
    <location>
        <begin position="240"/>
        <end position="262"/>
    </location>
</feature>
<evidence type="ECO:0000313" key="10">
    <source>
        <dbReference type="EMBL" id="USS00193.1"/>
    </source>
</evidence>
<keyword evidence="3 7" id="KW-0812">Transmembrane</keyword>
<protein>
    <submittedName>
        <fullName evidence="10">FtsX-like permease family protein</fullName>
    </submittedName>
</protein>
<evidence type="ECO:0000256" key="2">
    <source>
        <dbReference type="ARBA" id="ARBA00022475"/>
    </source>
</evidence>